<feature type="region of interest" description="Disordered" evidence="1">
    <location>
        <begin position="731"/>
        <end position="759"/>
    </location>
</feature>
<feature type="region of interest" description="Disordered" evidence="1">
    <location>
        <begin position="68"/>
        <end position="123"/>
    </location>
</feature>
<feature type="compositionally biased region" description="Low complexity" evidence="1">
    <location>
        <begin position="587"/>
        <end position="609"/>
    </location>
</feature>
<proteinExistence type="predicted"/>
<reference evidence="3 4" key="1">
    <citation type="submission" date="2018-09" db="EMBL/GenBank/DDBJ databases">
        <title>Marinorhizobium profundi gen. nov., sp. nov., isolated from a deep-sea sediment sample from the New Britain Trench and proposal of Marinorhizobiaceae fam. nov. in the order Rhizobiales of the class Alphaproteobacteria.</title>
        <authorList>
            <person name="Cao J."/>
        </authorList>
    </citation>
    <scope>NUCLEOTIDE SEQUENCE [LARGE SCALE GENOMIC DNA]</scope>
    <source>
        <strain evidence="3 4">WS11</strain>
    </source>
</reference>
<evidence type="ECO:0000313" key="4">
    <source>
        <dbReference type="Proteomes" id="UP000268192"/>
    </source>
</evidence>
<feature type="region of interest" description="Disordered" evidence="1">
    <location>
        <begin position="1086"/>
        <end position="1134"/>
    </location>
</feature>
<organism evidence="3 4">
    <name type="scientific">Georhizobium profundi</name>
    <dbReference type="NCBI Taxonomy" id="2341112"/>
    <lineage>
        <taxon>Bacteria</taxon>
        <taxon>Pseudomonadati</taxon>
        <taxon>Pseudomonadota</taxon>
        <taxon>Alphaproteobacteria</taxon>
        <taxon>Hyphomicrobiales</taxon>
        <taxon>Rhizobiaceae</taxon>
        <taxon>Georhizobium</taxon>
    </lineage>
</organism>
<dbReference type="OrthoDB" id="7338235at2"/>
<feature type="region of interest" description="Disordered" evidence="1">
    <location>
        <begin position="1"/>
        <end position="20"/>
    </location>
</feature>
<feature type="compositionally biased region" description="Low complexity" evidence="1">
    <location>
        <begin position="1086"/>
        <end position="1096"/>
    </location>
</feature>
<dbReference type="InterPro" id="IPR036680">
    <property type="entry name" value="SPOR-like_sf"/>
</dbReference>
<dbReference type="Pfam" id="PF05036">
    <property type="entry name" value="SPOR"/>
    <property type="match status" value="1"/>
</dbReference>
<dbReference type="EMBL" id="CP032509">
    <property type="protein sequence ID" value="AZN72201.1"/>
    <property type="molecule type" value="Genomic_DNA"/>
</dbReference>
<dbReference type="SUPFAM" id="SSF110997">
    <property type="entry name" value="Sporulation related repeat"/>
    <property type="match status" value="1"/>
</dbReference>
<evidence type="ECO:0000313" key="3">
    <source>
        <dbReference type="EMBL" id="AZN72201.1"/>
    </source>
</evidence>
<feature type="region of interest" description="Disordered" evidence="1">
    <location>
        <begin position="805"/>
        <end position="837"/>
    </location>
</feature>
<dbReference type="KEGG" id="abaw:D5400_13760"/>
<dbReference type="PROSITE" id="PS51724">
    <property type="entry name" value="SPOR"/>
    <property type="match status" value="1"/>
</dbReference>
<gene>
    <name evidence="3" type="ORF">D5400_13760</name>
</gene>
<dbReference type="RefSeq" id="WP_126010521.1">
    <property type="nucleotide sequence ID" value="NZ_CP032509.1"/>
</dbReference>
<evidence type="ECO:0000256" key="1">
    <source>
        <dbReference type="SAM" id="MobiDB-lite"/>
    </source>
</evidence>
<accession>A0A3S9B5R6</accession>
<feature type="region of interest" description="Disordered" evidence="1">
    <location>
        <begin position="646"/>
        <end position="693"/>
    </location>
</feature>
<feature type="compositionally biased region" description="Basic and acidic residues" evidence="1">
    <location>
        <begin position="657"/>
        <end position="690"/>
    </location>
</feature>
<dbReference type="InterPro" id="IPR007730">
    <property type="entry name" value="SPOR-like_dom"/>
</dbReference>
<dbReference type="Proteomes" id="UP000268192">
    <property type="component" value="Chromosome"/>
</dbReference>
<feature type="region of interest" description="Disordered" evidence="1">
    <location>
        <begin position="1140"/>
        <end position="1159"/>
    </location>
</feature>
<evidence type="ECO:0000259" key="2">
    <source>
        <dbReference type="PROSITE" id="PS51724"/>
    </source>
</evidence>
<keyword evidence="4" id="KW-1185">Reference proteome</keyword>
<protein>
    <submittedName>
        <fullName evidence="3">SPOR domain-containing protein</fullName>
    </submittedName>
</protein>
<feature type="domain" description="SPOR" evidence="2">
    <location>
        <begin position="1194"/>
        <end position="1277"/>
    </location>
</feature>
<sequence length="1277" mass="133437">MADNQRTRYTGRDAPFLSDGDPLAELARIAGFDQPEEQVVEQHSTSAEDADASAFDLEAELMRSIGLEDAPEITPETVEDQHSESHEPVELSEEEIPAFLKARPAPVESDAPPATENTPPVLVEEPVMASAADEALPDQTELADELLMAEPFVPEVDPQSAANAELAIDQRLEAFGESAPAGETDDAVAAEAELEAGPSAPIELVEEATVEAEFGGVEEFDATEEAQLSDEILRSFDEDLETASFDEPAVEAWEPATASSPLPALAAYAQPADTSALTDFSALDTSDEDAVWREMVQYALPGNEAQAVAAAPAVMAAEQVETAPVEPEYQDAGIVAEEAPFEPVAAEPIAVAAVPAPLIDDGHWDIADELEAAFADYGSPKAAPAAEVTVPEAEIEPRASTVEYSEDLSHPIEEDLAEAFEALPLQAEEKSTGPYVEPVALEAEAFEPVVGAEDAYHESSDEPAVAFAPEPQPEPEPEIELDFSALENFEFDEPEDLSREEPVYEPAFEALSFTPEAPEAPQPDPFIEELTITDLELDEPAPGESAADHAFVDIEPVSSADPSSVSDGQDINFDFSDFEFELQDVGPADPVPAEHAAAPEPLTEAPVAEDTTWQDQPSEPIIQPAPIAAAAAAVAAAPTLASLLGRRASDPAPARAEPVRNDDSRVESQRSEPARPEPTRIEPARTEPARQEALSFEAAIASRSKPVRQEPAAPAVLPFEFHDVADTSDVIEPVREIEVPDLPEDEEVPRADTSDDFDLSGLEAEFADILARNEPSDTAEPSTAQNNAASAVVIPLAAARPEAARPLPDQIDFTDFDFGQATRPSSSAPDHDNERDVDDISFADLERGEIAQSAVAPGAAARRPAWKTGAAALAIIAAAGLAAYAFMGSSGGGSGEPRIIAASEEPIKVAPEDPGGRTVPNQDQAVYGQVDGSSANGDDINLISRAEEPVDVVQRTVDPNVLPLEGRPFSGGAPEDDMDVMDEDVAGLSEGNLAMRGAVSDEDPLGVAPRMVRTSVVRADGTLVPAAPVDLSAAADVPVVGEDAQLPGDEAAGIASISDQAALDATQLIAAADAGAGLTDGTAQVPADQAAAASPAPGVPLPQPRPDAASAPAVASERLQAEVPPASAESVAPVRTVQTTTFSNPAQPTPGDRPADQPVTIVGQTSPAAVQAPQPAAPAEQPVQTAAVTQSGALDNPGGYVVQIASQPTQESAQSTYNSLASRYGSIIGGRQVQIQAAEIPDRGTFYRVRVAGGSREEAVALCERYQAAGGSCFVAR</sequence>
<dbReference type="Gene3D" id="3.30.70.1070">
    <property type="entry name" value="Sporulation related repeat"/>
    <property type="match status" value="1"/>
</dbReference>
<feature type="region of interest" description="Disordered" evidence="1">
    <location>
        <begin position="583"/>
        <end position="619"/>
    </location>
</feature>
<dbReference type="GO" id="GO:0042834">
    <property type="term" value="F:peptidoglycan binding"/>
    <property type="evidence" value="ECO:0007669"/>
    <property type="project" value="InterPro"/>
</dbReference>
<dbReference type="AlphaFoldDB" id="A0A3S9B5R6"/>
<name>A0A3S9B5R6_9HYPH</name>
<feature type="compositionally biased region" description="Basic and acidic residues" evidence="1">
    <location>
        <begin position="79"/>
        <end position="89"/>
    </location>
</feature>